<dbReference type="EMBL" id="AP022870">
    <property type="protein sequence ID" value="BCB74147.1"/>
    <property type="molecule type" value="Genomic_DNA"/>
</dbReference>
<evidence type="ECO:0000313" key="2">
    <source>
        <dbReference type="EMBL" id="BCB74147.1"/>
    </source>
</evidence>
<dbReference type="KEGG" id="pfla:Pflav_005570"/>
<reference evidence="2 3" key="2">
    <citation type="submission" date="2020-03" db="EMBL/GenBank/DDBJ databases">
        <authorList>
            <person name="Ichikawa N."/>
            <person name="Kimura A."/>
            <person name="Kitahashi Y."/>
            <person name="Uohara A."/>
        </authorList>
    </citation>
    <scope>NUCLEOTIDE SEQUENCE [LARGE SCALE GENOMIC DNA]</scope>
    <source>
        <strain evidence="2 3">NBRC 107702</strain>
    </source>
</reference>
<feature type="region of interest" description="Disordered" evidence="1">
    <location>
        <begin position="1"/>
        <end position="34"/>
    </location>
</feature>
<name>A0A6F8XK08_9ACTN</name>
<dbReference type="Proteomes" id="UP000502508">
    <property type="component" value="Chromosome"/>
</dbReference>
<organism evidence="2 3">
    <name type="scientific">Phytohabitans flavus</name>
    <dbReference type="NCBI Taxonomy" id="1076124"/>
    <lineage>
        <taxon>Bacteria</taxon>
        <taxon>Bacillati</taxon>
        <taxon>Actinomycetota</taxon>
        <taxon>Actinomycetes</taxon>
        <taxon>Micromonosporales</taxon>
        <taxon>Micromonosporaceae</taxon>
    </lineage>
</organism>
<sequence>MAEHPPDRARRIDRTTGGRAMAAARAGGGGRGEQGHEAAYLLALGGGEKGEVAAAQDLGGAGRDRQVVVPGAGGTPVRVVLGEERHPRRLVGTGAGGFAGARPPK</sequence>
<evidence type="ECO:0000256" key="1">
    <source>
        <dbReference type="SAM" id="MobiDB-lite"/>
    </source>
</evidence>
<feature type="compositionally biased region" description="Basic and acidic residues" evidence="1">
    <location>
        <begin position="1"/>
        <end position="16"/>
    </location>
</feature>
<keyword evidence="3" id="KW-1185">Reference proteome</keyword>
<evidence type="ECO:0000313" key="3">
    <source>
        <dbReference type="Proteomes" id="UP000502508"/>
    </source>
</evidence>
<proteinExistence type="predicted"/>
<dbReference type="AlphaFoldDB" id="A0A6F8XK08"/>
<protein>
    <submittedName>
        <fullName evidence="2">Uncharacterized protein</fullName>
    </submittedName>
</protein>
<gene>
    <name evidence="2" type="ORF">Pflav_005570</name>
</gene>
<reference evidence="2 3" key="1">
    <citation type="submission" date="2020-03" db="EMBL/GenBank/DDBJ databases">
        <title>Whole genome shotgun sequence of Phytohabitans flavus NBRC 107702.</title>
        <authorList>
            <person name="Komaki H."/>
            <person name="Tamura T."/>
        </authorList>
    </citation>
    <scope>NUCLEOTIDE SEQUENCE [LARGE SCALE GENOMIC DNA]</scope>
    <source>
        <strain evidence="2 3">NBRC 107702</strain>
    </source>
</reference>
<accession>A0A6F8XK08</accession>